<protein>
    <submittedName>
        <fullName evidence="2">Uncharacterized protein</fullName>
    </submittedName>
</protein>
<evidence type="ECO:0000313" key="2">
    <source>
        <dbReference type="EMBL" id="OCH96426.1"/>
    </source>
</evidence>
<dbReference type="EMBL" id="KV722330">
    <property type="protein sequence ID" value="OCH96426.1"/>
    <property type="molecule type" value="Genomic_DNA"/>
</dbReference>
<proteinExistence type="predicted"/>
<sequence length="191" mass="21271">MLRAGSWWRRQGVRSRQEGNGELGWVVAEGRTTGIVWMTEVMKKGGPRRHRADRSHSGHGKPGGIRDARPLTFVRHRIPHRAPRPPIWADQPRIWTCHSRSASASRSTAPCSPASRFRRDGASLALPPPACLHEDPRHPPRSSPSEAIRVRIFSPSAPVYHPRGHVQSIPSSRCSVGQHRPQRLSSCLPDA</sequence>
<dbReference type="AlphaFoldDB" id="A0A8E2J7A3"/>
<keyword evidence="3" id="KW-1185">Reference proteome</keyword>
<reference evidence="2 3" key="1">
    <citation type="submission" date="2016-07" db="EMBL/GenBank/DDBJ databases">
        <title>Draft genome of the white-rot fungus Obba rivulosa 3A-2.</title>
        <authorList>
            <consortium name="DOE Joint Genome Institute"/>
            <person name="Miettinen O."/>
            <person name="Riley R."/>
            <person name="Acob R."/>
            <person name="Barry K."/>
            <person name="Cullen D."/>
            <person name="De Vries R."/>
            <person name="Hainaut M."/>
            <person name="Hatakka A."/>
            <person name="Henrissat B."/>
            <person name="Hilden K."/>
            <person name="Kuo R."/>
            <person name="Labutti K."/>
            <person name="Lipzen A."/>
            <person name="Makela M.R."/>
            <person name="Sandor L."/>
            <person name="Spatafora J.W."/>
            <person name="Grigoriev I.V."/>
            <person name="Hibbett D.S."/>
        </authorList>
    </citation>
    <scope>NUCLEOTIDE SEQUENCE [LARGE SCALE GENOMIC DNA]</scope>
    <source>
        <strain evidence="2 3">3A-2</strain>
    </source>
</reference>
<name>A0A8E2J7A3_9APHY</name>
<feature type="region of interest" description="Disordered" evidence="1">
    <location>
        <begin position="99"/>
        <end position="191"/>
    </location>
</feature>
<feature type="region of interest" description="Disordered" evidence="1">
    <location>
        <begin position="44"/>
        <end position="68"/>
    </location>
</feature>
<accession>A0A8E2J7A3</accession>
<dbReference type="Proteomes" id="UP000250043">
    <property type="component" value="Unassembled WGS sequence"/>
</dbReference>
<feature type="compositionally biased region" description="Basic residues" evidence="1">
    <location>
        <begin position="45"/>
        <end position="59"/>
    </location>
</feature>
<evidence type="ECO:0000256" key="1">
    <source>
        <dbReference type="SAM" id="MobiDB-lite"/>
    </source>
</evidence>
<gene>
    <name evidence="2" type="ORF">OBBRIDRAFT_984</name>
</gene>
<evidence type="ECO:0000313" key="3">
    <source>
        <dbReference type="Proteomes" id="UP000250043"/>
    </source>
</evidence>
<feature type="compositionally biased region" description="Low complexity" evidence="1">
    <location>
        <begin position="99"/>
        <end position="115"/>
    </location>
</feature>
<organism evidence="2 3">
    <name type="scientific">Obba rivulosa</name>
    <dbReference type="NCBI Taxonomy" id="1052685"/>
    <lineage>
        <taxon>Eukaryota</taxon>
        <taxon>Fungi</taxon>
        <taxon>Dikarya</taxon>
        <taxon>Basidiomycota</taxon>
        <taxon>Agaricomycotina</taxon>
        <taxon>Agaricomycetes</taxon>
        <taxon>Polyporales</taxon>
        <taxon>Gelatoporiaceae</taxon>
        <taxon>Obba</taxon>
    </lineage>
</organism>